<keyword evidence="3" id="KW-1185">Reference proteome</keyword>
<dbReference type="EMBL" id="JAMKFB020000025">
    <property type="protein sequence ID" value="KAL0154698.1"/>
    <property type="molecule type" value="Genomic_DNA"/>
</dbReference>
<feature type="non-terminal residue" evidence="2">
    <location>
        <position position="152"/>
    </location>
</feature>
<feature type="compositionally biased region" description="Polar residues" evidence="1">
    <location>
        <begin position="142"/>
        <end position="152"/>
    </location>
</feature>
<feature type="non-terminal residue" evidence="2">
    <location>
        <position position="1"/>
    </location>
</feature>
<dbReference type="AlphaFoldDB" id="A0ABD0N2Z3"/>
<dbReference type="Proteomes" id="UP001529510">
    <property type="component" value="Unassembled WGS sequence"/>
</dbReference>
<feature type="region of interest" description="Disordered" evidence="1">
    <location>
        <begin position="1"/>
        <end position="23"/>
    </location>
</feature>
<organism evidence="2 3">
    <name type="scientific">Cirrhinus mrigala</name>
    <name type="common">Mrigala</name>
    <dbReference type="NCBI Taxonomy" id="683832"/>
    <lineage>
        <taxon>Eukaryota</taxon>
        <taxon>Metazoa</taxon>
        <taxon>Chordata</taxon>
        <taxon>Craniata</taxon>
        <taxon>Vertebrata</taxon>
        <taxon>Euteleostomi</taxon>
        <taxon>Actinopterygii</taxon>
        <taxon>Neopterygii</taxon>
        <taxon>Teleostei</taxon>
        <taxon>Ostariophysi</taxon>
        <taxon>Cypriniformes</taxon>
        <taxon>Cyprinidae</taxon>
        <taxon>Labeoninae</taxon>
        <taxon>Labeonini</taxon>
        <taxon>Cirrhinus</taxon>
    </lineage>
</organism>
<gene>
    <name evidence="2" type="ORF">M9458_048961</name>
</gene>
<evidence type="ECO:0000313" key="2">
    <source>
        <dbReference type="EMBL" id="KAL0154698.1"/>
    </source>
</evidence>
<protein>
    <submittedName>
        <fullName evidence="2">Uncharacterized protein</fullName>
    </submittedName>
</protein>
<name>A0ABD0N2Z3_CIRMR</name>
<feature type="region of interest" description="Disordered" evidence="1">
    <location>
        <begin position="92"/>
        <end position="152"/>
    </location>
</feature>
<evidence type="ECO:0000313" key="3">
    <source>
        <dbReference type="Proteomes" id="UP001529510"/>
    </source>
</evidence>
<sequence length="152" mass="16782">PKHFQPNPKTNPYNPPDQSPYPNLSLNRFRQPNQNHRLHVNLNHPVYQAAHWCGGQRQPPSYPLNFRSPLDLLSLFPLSVYTTSTLCLALTTPPNLSPPYRGSPIPTPKGTPVHTPKDSPAGTPTPTPPPSPSIGGMPWKTRLNSIKNSFLG</sequence>
<evidence type="ECO:0000256" key="1">
    <source>
        <dbReference type="SAM" id="MobiDB-lite"/>
    </source>
</evidence>
<feature type="compositionally biased region" description="Pro residues" evidence="1">
    <location>
        <begin position="123"/>
        <end position="132"/>
    </location>
</feature>
<reference evidence="2 3" key="1">
    <citation type="submission" date="2024-05" db="EMBL/GenBank/DDBJ databases">
        <title>Genome sequencing and assembly of Indian major carp, Cirrhinus mrigala (Hamilton, 1822).</title>
        <authorList>
            <person name="Mohindra V."/>
            <person name="Chowdhury L.M."/>
            <person name="Lal K."/>
            <person name="Jena J.K."/>
        </authorList>
    </citation>
    <scope>NUCLEOTIDE SEQUENCE [LARGE SCALE GENOMIC DNA]</scope>
    <source>
        <strain evidence="2">CM1030</strain>
        <tissue evidence="2">Blood</tissue>
    </source>
</reference>
<comment type="caution">
    <text evidence="2">The sequence shown here is derived from an EMBL/GenBank/DDBJ whole genome shotgun (WGS) entry which is preliminary data.</text>
</comment>
<accession>A0ABD0N2Z3</accession>
<proteinExistence type="predicted"/>